<comment type="subcellular location">
    <subcellularLocation>
        <location evidence="1">Endomembrane system</location>
        <topology evidence="1">Multi-pass membrane protein</topology>
    </subcellularLocation>
</comment>
<keyword evidence="4 5" id="KW-0472">Membrane</keyword>
<evidence type="ECO:0000256" key="1">
    <source>
        <dbReference type="ARBA" id="ARBA00004127"/>
    </source>
</evidence>
<evidence type="ECO:0000313" key="8">
    <source>
        <dbReference type="Proteomes" id="UP000603474"/>
    </source>
</evidence>
<dbReference type="Proteomes" id="UP000603474">
    <property type="component" value="Unassembled WGS sequence"/>
</dbReference>
<dbReference type="Pfam" id="PF06803">
    <property type="entry name" value="DUF1232"/>
    <property type="match status" value="1"/>
</dbReference>
<evidence type="ECO:0000256" key="4">
    <source>
        <dbReference type="ARBA" id="ARBA00023136"/>
    </source>
</evidence>
<evidence type="ECO:0000256" key="3">
    <source>
        <dbReference type="ARBA" id="ARBA00022989"/>
    </source>
</evidence>
<keyword evidence="8" id="KW-1185">Reference proteome</keyword>
<gene>
    <name evidence="7" type="ORF">H8909_09305</name>
</gene>
<accession>A0ABR7KCY2</accession>
<evidence type="ECO:0000259" key="6">
    <source>
        <dbReference type="Pfam" id="PF06803"/>
    </source>
</evidence>
<evidence type="ECO:0000256" key="2">
    <source>
        <dbReference type="ARBA" id="ARBA00022692"/>
    </source>
</evidence>
<keyword evidence="3 5" id="KW-1133">Transmembrane helix</keyword>
<dbReference type="EMBL" id="JACRWG010000041">
    <property type="protein sequence ID" value="MBC6010434.1"/>
    <property type="molecule type" value="Genomic_DNA"/>
</dbReference>
<sequence length="136" mass="15381">MEKNFDDKSALRELKKGYGKAKTLLDDVDELERFLQRLEKKLKTIPALGDKLAVLPIMISLVRNYIKKEYTDVPIGTVIAIISALIYVLSPADIIPDGILGVGYLDDAAVVTICWKLVKSDVEEYKRWRQMNGKVI</sequence>
<feature type="transmembrane region" description="Helical" evidence="5">
    <location>
        <begin position="73"/>
        <end position="92"/>
    </location>
</feature>
<reference evidence="7 8" key="1">
    <citation type="submission" date="2020-08" db="EMBL/GenBank/DDBJ databases">
        <authorList>
            <person name="Liu C."/>
            <person name="Sun Q."/>
        </authorList>
    </citation>
    <scope>NUCLEOTIDE SEQUENCE [LARGE SCALE GENOMIC DNA]</scope>
    <source>
        <strain evidence="7 8">NSJ-22</strain>
    </source>
</reference>
<evidence type="ECO:0000256" key="5">
    <source>
        <dbReference type="SAM" id="Phobius"/>
    </source>
</evidence>
<evidence type="ECO:0000313" key="7">
    <source>
        <dbReference type="EMBL" id="MBC6010434.1"/>
    </source>
</evidence>
<protein>
    <submittedName>
        <fullName evidence="7">DUF1232 domain-containing protein</fullName>
    </submittedName>
</protein>
<feature type="domain" description="DUF1232" evidence="6">
    <location>
        <begin position="78"/>
        <end position="112"/>
    </location>
</feature>
<keyword evidence="2 5" id="KW-0812">Transmembrane</keyword>
<organism evidence="7 8">
    <name type="scientific">Catenibacterium faecis</name>
    <dbReference type="NCBI Taxonomy" id="2764323"/>
    <lineage>
        <taxon>Bacteria</taxon>
        <taxon>Bacillati</taxon>
        <taxon>Bacillota</taxon>
        <taxon>Erysipelotrichia</taxon>
        <taxon>Erysipelotrichales</taxon>
        <taxon>Coprobacillaceae</taxon>
        <taxon>Catenibacterium</taxon>
    </lineage>
</organism>
<comment type="caution">
    <text evidence="7">The sequence shown here is derived from an EMBL/GenBank/DDBJ whole genome shotgun (WGS) entry which is preliminary data.</text>
</comment>
<name>A0ABR7KCY2_9FIRM</name>
<dbReference type="RefSeq" id="WP_187012628.1">
    <property type="nucleotide sequence ID" value="NZ_JACRWG010000041.1"/>
</dbReference>
<dbReference type="InterPro" id="IPR010652">
    <property type="entry name" value="DUF1232"/>
</dbReference>
<proteinExistence type="predicted"/>